<comment type="caution">
    <text evidence="1">The sequence shown here is derived from an EMBL/GenBank/DDBJ whole genome shotgun (WGS) entry which is preliminary data.</text>
</comment>
<organism evidence="1 2">
    <name type="scientific">Pholiota conissans</name>
    <dbReference type="NCBI Taxonomy" id="109636"/>
    <lineage>
        <taxon>Eukaryota</taxon>
        <taxon>Fungi</taxon>
        <taxon>Dikarya</taxon>
        <taxon>Basidiomycota</taxon>
        <taxon>Agaricomycotina</taxon>
        <taxon>Agaricomycetes</taxon>
        <taxon>Agaricomycetidae</taxon>
        <taxon>Agaricales</taxon>
        <taxon>Agaricineae</taxon>
        <taxon>Strophariaceae</taxon>
        <taxon>Pholiota</taxon>
    </lineage>
</organism>
<proteinExistence type="predicted"/>
<reference evidence="1" key="1">
    <citation type="submission" date="2020-11" db="EMBL/GenBank/DDBJ databases">
        <authorList>
            <consortium name="DOE Joint Genome Institute"/>
            <person name="Ahrendt S."/>
            <person name="Riley R."/>
            <person name="Andreopoulos W."/>
            <person name="Labutti K."/>
            <person name="Pangilinan J."/>
            <person name="Ruiz-Duenas F.J."/>
            <person name="Barrasa J.M."/>
            <person name="Sanchez-Garcia M."/>
            <person name="Camarero S."/>
            <person name="Miyauchi S."/>
            <person name="Serrano A."/>
            <person name="Linde D."/>
            <person name="Babiker R."/>
            <person name="Drula E."/>
            <person name="Ayuso-Fernandez I."/>
            <person name="Pacheco R."/>
            <person name="Padilla G."/>
            <person name="Ferreira P."/>
            <person name="Barriuso J."/>
            <person name="Kellner H."/>
            <person name="Castanera R."/>
            <person name="Alfaro M."/>
            <person name="Ramirez L."/>
            <person name="Pisabarro A.G."/>
            <person name="Kuo A."/>
            <person name="Tritt A."/>
            <person name="Lipzen A."/>
            <person name="He G."/>
            <person name="Yan M."/>
            <person name="Ng V."/>
            <person name="Cullen D."/>
            <person name="Martin F."/>
            <person name="Rosso M.-N."/>
            <person name="Henrissat B."/>
            <person name="Hibbett D."/>
            <person name="Martinez A.T."/>
            <person name="Grigoriev I.V."/>
        </authorList>
    </citation>
    <scope>NUCLEOTIDE SEQUENCE</scope>
    <source>
        <strain evidence="1">CIRM-BRFM 674</strain>
    </source>
</reference>
<protein>
    <submittedName>
        <fullName evidence="1">Uncharacterized protein</fullName>
    </submittedName>
</protein>
<evidence type="ECO:0000313" key="2">
    <source>
        <dbReference type="Proteomes" id="UP000807469"/>
    </source>
</evidence>
<accession>A0A9P5ZG46</accession>
<keyword evidence="2" id="KW-1185">Reference proteome</keyword>
<sequence length="136" mass="14428">MSSSERLQQKDYPPLVSLSSGAVSIQHVNFGIDTKSAFTAPVTEIATMKAKEGHTQVAVDGAISALSKNQHLAKGAHPPISWGLIKETPELTILAIGWDSIEAHAASYTVAPFDKLVASLQSTVDASAKHLVLKRV</sequence>
<gene>
    <name evidence="1" type="ORF">BDN70DRAFT_459393</name>
</gene>
<dbReference type="Gene3D" id="3.30.70.100">
    <property type="match status" value="1"/>
</dbReference>
<name>A0A9P5ZG46_9AGAR</name>
<dbReference type="Proteomes" id="UP000807469">
    <property type="component" value="Unassembled WGS sequence"/>
</dbReference>
<dbReference type="EMBL" id="MU155133">
    <property type="protein sequence ID" value="KAF9485804.1"/>
    <property type="molecule type" value="Genomic_DNA"/>
</dbReference>
<evidence type="ECO:0000313" key="1">
    <source>
        <dbReference type="EMBL" id="KAF9485804.1"/>
    </source>
</evidence>
<dbReference type="OrthoDB" id="3830579at2759"/>
<dbReference type="AlphaFoldDB" id="A0A9P5ZG46"/>